<feature type="binding site" evidence="12">
    <location>
        <position position="515"/>
    </location>
    <ligand>
        <name>Zn(2+)</name>
        <dbReference type="ChEBI" id="CHEBI:29105"/>
        <label>1</label>
    </ligand>
</feature>
<keyword evidence="9 12" id="KW-0238">DNA-binding</keyword>
<dbReference type="AlphaFoldDB" id="Q09CM1"/>
<dbReference type="InterPro" id="IPR041222">
    <property type="entry name" value="PriA_3primeBD"/>
</dbReference>
<dbReference type="PROSITE" id="PS51192">
    <property type="entry name" value="HELICASE_ATP_BIND_1"/>
    <property type="match status" value="1"/>
</dbReference>
<dbReference type="GO" id="GO:0003677">
    <property type="term" value="F:DNA binding"/>
    <property type="evidence" value="ECO:0007669"/>
    <property type="project" value="UniProtKB-UniRule"/>
</dbReference>
<feature type="binding site" evidence="12">
    <location>
        <position position="555"/>
    </location>
    <ligand>
        <name>Zn(2+)</name>
        <dbReference type="ChEBI" id="CHEBI:29105"/>
        <label>1</label>
    </ligand>
</feature>
<keyword evidence="6 12" id="KW-0347">Helicase</keyword>
<comment type="subunit">
    <text evidence="12">Component of the replication restart primosome.</text>
</comment>
<feature type="binding site" evidence="12">
    <location>
        <position position="542"/>
    </location>
    <ligand>
        <name>Zn(2+)</name>
        <dbReference type="ChEBI" id="CHEBI:29105"/>
        <label>2</label>
    </ligand>
</feature>
<dbReference type="GO" id="GO:0005524">
    <property type="term" value="F:ATP binding"/>
    <property type="evidence" value="ECO:0007669"/>
    <property type="project" value="UniProtKB-UniRule"/>
</dbReference>
<dbReference type="EMBL" id="AAMD01000005">
    <property type="protein sequence ID" value="EAU69573.1"/>
    <property type="molecule type" value="Genomic_DNA"/>
</dbReference>
<evidence type="ECO:0000256" key="11">
    <source>
        <dbReference type="ARBA" id="ARBA00048988"/>
    </source>
</evidence>
<dbReference type="Gene3D" id="3.40.1440.60">
    <property type="entry name" value="PriA, 3(prime) DNA-binding domain"/>
    <property type="match status" value="1"/>
</dbReference>
<dbReference type="CDD" id="cd17929">
    <property type="entry name" value="DEXHc_priA"/>
    <property type="match status" value="1"/>
</dbReference>
<evidence type="ECO:0000256" key="10">
    <source>
        <dbReference type="ARBA" id="ARBA00023235"/>
    </source>
</evidence>
<dbReference type="PANTHER" id="PTHR30580:SF0">
    <property type="entry name" value="PRIMOSOMAL PROTEIN N"/>
    <property type="match status" value="1"/>
</dbReference>
<dbReference type="FunFam" id="3.40.50.300:FF:000489">
    <property type="entry name" value="Primosome assembly protein PriA"/>
    <property type="match status" value="1"/>
</dbReference>
<dbReference type="InterPro" id="IPR014001">
    <property type="entry name" value="Helicase_ATP-bd"/>
</dbReference>
<evidence type="ECO:0000259" key="15">
    <source>
        <dbReference type="PROSITE" id="PS51194"/>
    </source>
</evidence>
<name>Q09CM1_STIAD</name>
<feature type="binding site" evidence="12">
    <location>
        <position position="518"/>
    </location>
    <ligand>
        <name>Zn(2+)</name>
        <dbReference type="ChEBI" id="CHEBI:29105"/>
        <label>1</label>
    </ligand>
</feature>
<dbReference type="GO" id="GO:1990077">
    <property type="term" value="C:primosome complex"/>
    <property type="evidence" value="ECO:0007669"/>
    <property type="project" value="UniProtKB-UniRule"/>
</dbReference>
<comment type="catalytic activity">
    <reaction evidence="12">
        <text>Couples ATP hydrolysis with the unwinding of duplex DNA by translocating in the 3'-5' direction.</text>
        <dbReference type="EC" id="5.6.2.4"/>
    </reaction>
</comment>
<comment type="function">
    <text evidence="12">Initiates the restart of stalled replication forks, which reloads the replicative helicase on sites other than the origin of replication. Recognizes and binds to abandoned replication forks and remodels them to uncover a helicase loading site. Promotes assembly of the primosome at these replication forks.</text>
</comment>
<keyword evidence="7 12" id="KW-0862">Zinc</keyword>
<evidence type="ECO:0000256" key="2">
    <source>
        <dbReference type="ARBA" id="ARBA00022705"/>
    </source>
</evidence>
<feature type="binding site" evidence="12">
    <location>
        <position position="527"/>
    </location>
    <ligand>
        <name>Zn(2+)</name>
        <dbReference type="ChEBI" id="CHEBI:29105"/>
        <label>2</label>
    </ligand>
</feature>
<evidence type="ECO:0000256" key="5">
    <source>
        <dbReference type="ARBA" id="ARBA00022801"/>
    </source>
</evidence>
<dbReference type="GO" id="GO:0008270">
    <property type="term" value="F:zinc ion binding"/>
    <property type="evidence" value="ECO:0007669"/>
    <property type="project" value="UniProtKB-UniRule"/>
</dbReference>
<dbReference type="Pfam" id="PF17764">
    <property type="entry name" value="PriA_3primeBD"/>
    <property type="match status" value="1"/>
</dbReference>
<dbReference type="SMART" id="SM00487">
    <property type="entry name" value="DEXDc"/>
    <property type="match status" value="1"/>
</dbReference>
<keyword evidence="1 12" id="KW-0639">Primosome</keyword>
<dbReference type="Gene3D" id="3.40.50.300">
    <property type="entry name" value="P-loop containing nucleotide triphosphate hydrolases"/>
    <property type="match status" value="2"/>
</dbReference>
<proteinExistence type="inferred from homology"/>
<dbReference type="PANTHER" id="PTHR30580">
    <property type="entry name" value="PRIMOSOMAL PROTEIN N"/>
    <property type="match status" value="1"/>
</dbReference>
<dbReference type="GO" id="GO:0006302">
    <property type="term" value="P:double-strand break repair"/>
    <property type="evidence" value="ECO:0007669"/>
    <property type="project" value="InterPro"/>
</dbReference>
<dbReference type="InterPro" id="IPR005259">
    <property type="entry name" value="PriA"/>
</dbReference>
<keyword evidence="5 12" id="KW-0378">Hydrolase</keyword>
<evidence type="ECO:0000256" key="4">
    <source>
        <dbReference type="ARBA" id="ARBA00022741"/>
    </source>
</evidence>
<dbReference type="PATRIC" id="fig|378806.16.peg.8985"/>
<dbReference type="SUPFAM" id="SSF52540">
    <property type="entry name" value="P-loop containing nucleoside triphosphate hydrolases"/>
    <property type="match status" value="2"/>
</dbReference>
<feature type="domain" description="Helicase ATP-binding" evidence="14">
    <location>
        <begin position="281"/>
        <end position="447"/>
    </location>
</feature>
<sequence length="810" mass="88360">MERQRWAQAQDVGVPAAGDAPVSLRDTWPEQGRVPRRREGKQGALFRRREVVVSEHTATVFLVNASAALASVAVGRPVRGEFTYVVPDVLSGRLVPGQRVLVPFGRGTALGFFLGPASPPAEEGVKLKPIQRVLEESPSLPPDLIALLRFAAEHYRYPLGEVIRSALPPGLSKAEEEKAARPDVQQFAVARVAEPPAELRRAPAQSAVLNYLLAVGGRAPLEEVAHAIPGARETLKKLASRGLVHIEEQVLQPGVREGLEQGRPALLTPEQGVAVKSLHAVLEAGGFQTVLLHGVTGSGKTEVYLRAVEHALSQGKGSLVLVPEIALTPQLVGRFRSRFGAEVAVLHSGLKDRERLFHWQALRKGTVRIAVGVRSAIWAPVENLGLVVVDEEHDPSFKQEDKLRYNARDMAVVRGKQAGALVVLGSATPSLESLENVRRGRYGVLEMKSRVDDRPMPGIELVDLRIERPREGGPILEEAPILSPPLLDAMQETLERGQQTILFLNRRGHSTFLLCEVCGLTLKCSDCDVCLTLHRSSARVVCHYCGLNSPVPDHCRECTGPLLKLGIGTERVEAEVAERLPHARVARLDRDSATSAERVTELLAAFARREIDVLVGTQMVAKGHDFPGVTLVCVVMADTSLAIPDFRAAERTFHLLTQVAGRAGRGKDPGRVLVQTYNPESEPVKRVLAHDFDGFAQQELEWRRALAYPPYTRLVAIRLEGEHPEQTARVARMLGDFLSRRMPPASAGVRMLGPALAPIAKVRGRTRWQMLLKAPTHAALAPLLTRLEVKLEEVPAGVKVTIDVDPGAML</sequence>
<accession>Q09CM1</accession>
<comment type="caution">
    <text evidence="16">The sequence shown here is derived from an EMBL/GenBank/DDBJ whole genome shotgun (WGS) entry which is preliminary data.</text>
</comment>
<dbReference type="InterPro" id="IPR027417">
    <property type="entry name" value="P-loop_NTPase"/>
</dbReference>
<dbReference type="Pfam" id="PF18319">
    <property type="entry name" value="Zn_ribbon_PriA"/>
    <property type="match status" value="1"/>
</dbReference>
<dbReference type="Proteomes" id="UP000032702">
    <property type="component" value="Unassembled WGS sequence"/>
</dbReference>
<evidence type="ECO:0000259" key="14">
    <source>
        <dbReference type="PROSITE" id="PS51192"/>
    </source>
</evidence>
<keyword evidence="10 12" id="KW-0413">Isomerase</keyword>
<evidence type="ECO:0000256" key="1">
    <source>
        <dbReference type="ARBA" id="ARBA00022515"/>
    </source>
</evidence>
<gene>
    <name evidence="12" type="primary">priA</name>
    <name evidence="16" type="ORF">STIAU_2107</name>
</gene>
<dbReference type="NCBIfam" id="TIGR00595">
    <property type="entry name" value="priA"/>
    <property type="match status" value="1"/>
</dbReference>
<dbReference type="GO" id="GO:0006269">
    <property type="term" value="P:DNA replication, synthesis of primer"/>
    <property type="evidence" value="ECO:0007669"/>
    <property type="project" value="UniProtKB-KW"/>
</dbReference>
<evidence type="ECO:0000256" key="3">
    <source>
        <dbReference type="ARBA" id="ARBA00022723"/>
    </source>
</evidence>
<evidence type="ECO:0000256" key="8">
    <source>
        <dbReference type="ARBA" id="ARBA00022840"/>
    </source>
</evidence>
<comment type="catalytic activity">
    <reaction evidence="11 12">
        <text>ATP + H2O = ADP + phosphate + H(+)</text>
        <dbReference type="Rhea" id="RHEA:13065"/>
        <dbReference type="ChEBI" id="CHEBI:15377"/>
        <dbReference type="ChEBI" id="CHEBI:15378"/>
        <dbReference type="ChEBI" id="CHEBI:30616"/>
        <dbReference type="ChEBI" id="CHEBI:43474"/>
        <dbReference type="ChEBI" id="CHEBI:456216"/>
        <dbReference type="EC" id="5.6.2.4"/>
    </reaction>
</comment>
<evidence type="ECO:0000256" key="13">
    <source>
        <dbReference type="SAM" id="MobiDB-lite"/>
    </source>
</evidence>
<feature type="binding site" evidence="12">
    <location>
        <position position="545"/>
    </location>
    <ligand>
        <name>Zn(2+)</name>
        <dbReference type="ChEBI" id="CHEBI:29105"/>
        <label>2</label>
    </ligand>
</feature>
<dbReference type="Pfam" id="PF00270">
    <property type="entry name" value="DEAD"/>
    <property type="match status" value="1"/>
</dbReference>
<dbReference type="SMART" id="SM00490">
    <property type="entry name" value="HELICc"/>
    <property type="match status" value="1"/>
</dbReference>
<feature type="domain" description="Helicase C-terminal" evidence="15">
    <location>
        <begin position="550"/>
        <end position="703"/>
    </location>
</feature>
<dbReference type="HAMAP" id="MF_00983">
    <property type="entry name" value="PriA"/>
    <property type="match status" value="1"/>
</dbReference>
<dbReference type="InterPro" id="IPR040498">
    <property type="entry name" value="PriA_CRR"/>
</dbReference>
<dbReference type="CDD" id="cd18804">
    <property type="entry name" value="SF2_C_priA"/>
    <property type="match status" value="1"/>
</dbReference>
<dbReference type="EC" id="5.6.2.4" evidence="12"/>
<evidence type="ECO:0000256" key="7">
    <source>
        <dbReference type="ARBA" id="ARBA00022833"/>
    </source>
</evidence>
<keyword evidence="8 12" id="KW-0067">ATP-binding</keyword>
<evidence type="ECO:0000256" key="9">
    <source>
        <dbReference type="ARBA" id="ARBA00023125"/>
    </source>
</evidence>
<keyword evidence="2 12" id="KW-0235">DNA replication</keyword>
<dbReference type="PROSITE" id="PS51194">
    <property type="entry name" value="HELICASE_CTER"/>
    <property type="match status" value="1"/>
</dbReference>
<dbReference type="GO" id="GO:0016887">
    <property type="term" value="F:ATP hydrolysis activity"/>
    <property type="evidence" value="ECO:0007669"/>
    <property type="project" value="RHEA"/>
</dbReference>
<dbReference type="GO" id="GO:0006270">
    <property type="term" value="P:DNA replication initiation"/>
    <property type="evidence" value="ECO:0007669"/>
    <property type="project" value="TreeGrafter"/>
</dbReference>
<dbReference type="GO" id="GO:0006310">
    <property type="term" value="P:DNA recombination"/>
    <property type="evidence" value="ECO:0007669"/>
    <property type="project" value="InterPro"/>
</dbReference>
<feature type="binding site" evidence="12">
    <location>
        <position position="524"/>
    </location>
    <ligand>
        <name>Zn(2+)</name>
        <dbReference type="ChEBI" id="CHEBI:29105"/>
        <label>2</label>
    </ligand>
</feature>
<feature type="region of interest" description="Disordered" evidence="13">
    <location>
        <begin position="1"/>
        <end position="40"/>
    </location>
</feature>
<dbReference type="Pfam" id="PF00271">
    <property type="entry name" value="Helicase_C"/>
    <property type="match status" value="1"/>
</dbReference>
<dbReference type="Pfam" id="PF18074">
    <property type="entry name" value="PriA_C"/>
    <property type="match status" value="1"/>
</dbReference>
<protein>
    <recommendedName>
        <fullName evidence="12">Replication restart protein PriA</fullName>
    </recommendedName>
    <alternativeName>
        <fullName evidence="12">ATP-dependent DNA helicase PriA</fullName>
        <ecNumber evidence="12">5.6.2.4</ecNumber>
    </alternativeName>
    <alternativeName>
        <fullName evidence="12">DNA 3'-5' helicase PriA</fullName>
    </alternativeName>
</protein>
<evidence type="ECO:0000256" key="6">
    <source>
        <dbReference type="ARBA" id="ARBA00022806"/>
    </source>
</evidence>
<dbReference type="GO" id="GO:0043138">
    <property type="term" value="F:3'-5' DNA helicase activity"/>
    <property type="evidence" value="ECO:0007669"/>
    <property type="project" value="UniProtKB-EC"/>
</dbReference>
<feature type="binding site" evidence="12">
    <location>
        <position position="558"/>
    </location>
    <ligand>
        <name>Zn(2+)</name>
        <dbReference type="ChEBI" id="CHEBI:29105"/>
        <label>1</label>
    </ligand>
</feature>
<evidence type="ECO:0000313" key="16">
    <source>
        <dbReference type="EMBL" id="EAU69573.1"/>
    </source>
</evidence>
<dbReference type="InterPro" id="IPR041236">
    <property type="entry name" value="PriA_C"/>
</dbReference>
<reference evidence="16 17" key="1">
    <citation type="submission" date="2006-04" db="EMBL/GenBank/DDBJ databases">
        <authorList>
            <person name="Nierman W.C."/>
        </authorList>
    </citation>
    <scope>NUCLEOTIDE SEQUENCE [LARGE SCALE GENOMIC DNA]</scope>
    <source>
        <strain evidence="16 17">DW4/3-1</strain>
    </source>
</reference>
<keyword evidence="4 12" id="KW-0547">Nucleotide-binding</keyword>
<dbReference type="InterPro" id="IPR011545">
    <property type="entry name" value="DEAD/DEAH_box_helicase_dom"/>
</dbReference>
<comment type="similarity">
    <text evidence="12">Belongs to the helicase family. PriA subfamily.</text>
</comment>
<dbReference type="InterPro" id="IPR042115">
    <property type="entry name" value="PriA_3primeBD_sf"/>
</dbReference>
<evidence type="ECO:0000313" key="17">
    <source>
        <dbReference type="Proteomes" id="UP000032702"/>
    </source>
</evidence>
<organism evidence="16 17">
    <name type="scientific">Stigmatella aurantiaca (strain DW4/3-1)</name>
    <dbReference type="NCBI Taxonomy" id="378806"/>
    <lineage>
        <taxon>Bacteria</taxon>
        <taxon>Pseudomonadati</taxon>
        <taxon>Myxococcota</taxon>
        <taxon>Myxococcia</taxon>
        <taxon>Myxococcales</taxon>
        <taxon>Cystobacterineae</taxon>
        <taxon>Archangiaceae</taxon>
        <taxon>Stigmatella</taxon>
    </lineage>
</organism>
<dbReference type="InterPro" id="IPR001650">
    <property type="entry name" value="Helicase_C-like"/>
</dbReference>
<comment type="cofactor">
    <cofactor evidence="12">
        <name>Zn(2+)</name>
        <dbReference type="ChEBI" id="CHEBI:29105"/>
    </cofactor>
    <text evidence="12">Binds 2 zinc ions per subunit.</text>
</comment>
<evidence type="ECO:0000256" key="12">
    <source>
        <dbReference type="HAMAP-Rule" id="MF_00983"/>
    </source>
</evidence>
<keyword evidence="3 12" id="KW-0479">Metal-binding</keyword>